<evidence type="ECO:0000313" key="2">
    <source>
        <dbReference type="EMBL" id="KAH7061448.1"/>
    </source>
</evidence>
<keyword evidence="3" id="KW-1185">Reference proteome</keyword>
<gene>
    <name evidence="2" type="ORF">B0J12DRAFT_295592</name>
</gene>
<organism evidence="2 3">
    <name type="scientific">Macrophomina phaseolina</name>
    <dbReference type="NCBI Taxonomy" id="35725"/>
    <lineage>
        <taxon>Eukaryota</taxon>
        <taxon>Fungi</taxon>
        <taxon>Dikarya</taxon>
        <taxon>Ascomycota</taxon>
        <taxon>Pezizomycotina</taxon>
        <taxon>Dothideomycetes</taxon>
        <taxon>Dothideomycetes incertae sedis</taxon>
        <taxon>Botryosphaeriales</taxon>
        <taxon>Botryosphaeriaceae</taxon>
        <taxon>Macrophomina</taxon>
    </lineage>
</organism>
<feature type="compositionally biased region" description="Polar residues" evidence="1">
    <location>
        <begin position="374"/>
        <end position="389"/>
    </location>
</feature>
<evidence type="ECO:0000256" key="1">
    <source>
        <dbReference type="SAM" id="MobiDB-lite"/>
    </source>
</evidence>
<comment type="caution">
    <text evidence="2">The sequence shown here is derived from an EMBL/GenBank/DDBJ whole genome shotgun (WGS) entry which is preliminary data.</text>
</comment>
<reference evidence="2 3" key="1">
    <citation type="journal article" date="2021" name="Nat. Commun.">
        <title>Genetic determinants of endophytism in the Arabidopsis root mycobiome.</title>
        <authorList>
            <person name="Mesny F."/>
            <person name="Miyauchi S."/>
            <person name="Thiergart T."/>
            <person name="Pickel B."/>
            <person name="Atanasova L."/>
            <person name="Karlsson M."/>
            <person name="Huettel B."/>
            <person name="Barry K.W."/>
            <person name="Haridas S."/>
            <person name="Chen C."/>
            <person name="Bauer D."/>
            <person name="Andreopoulos W."/>
            <person name="Pangilinan J."/>
            <person name="LaButti K."/>
            <person name="Riley R."/>
            <person name="Lipzen A."/>
            <person name="Clum A."/>
            <person name="Drula E."/>
            <person name="Henrissat B."/>
            <person name="Kohler A."/>
            <person name="Grigoriev I.V."/>
            <person name="Martin F.M."/>
            <person name="Hacquard S."/>
        </authorList>
    </citation>
    <scope>NUCLEOTIDE SEQUENCE [LARGE SCALE GENOMIC DNA]</scope>
    <source>
        <strain evidence="2 3">MPI-SDFR-AT-0080</strain>
    </source>
</reference>
<feature type="region of interest" description="Disordered" evidence="1">
    <location>
        <begin position="1"/>
        <end position="49"/>
    </location>
</feature>
<accession>A0ABQ8GRY7</accession>
<evidence type="ECO:0000313" key="3">
    <source>
        <dbReference type="Proteomes" id="UP000774617"/>
    </source>
</evidence>
<feature type="region of interest" description="Disordered" evidence="1">
    <location>
        <begin position="344"/>
        <end position="408"/>
    </location>
</feature>
<dbReference type="EMBL" id="JAGTJR010000004">
    <property type="protein sequence ID" value="KAH7061448.1"/>
    <property type="molecule type" value="Genomic_DNA"/>
</dbReference>
<feature type="region of interest" description="Disordered" evidence="1">
    <location>
        <begin position="72"/>
        <end position="96"/>
    </location>
</feature>
<sequence length="408" mass="43403">MEGEDLLRAGQALSRDDALSRPARRKAHEGARLPGAADQRAGRGAASRGGCGRCSAGHPGCLSSQRAEISQTGACPTPRSRLPARRPGAAKRASPGCHWPAGARLKRRLSALRIGSAPLQHIYGLCAWQMSEVLAVDSRCTWPARAAKEMRAAAVVVVVVVVGEVRSRWSALALRPAQHQRPRPACGVRRLRLSSQPHSGSCHASILQPIQCSGSLVCGESGSLVPAATWAASSGPNRLFSAQRPRCCVQLPCEVRLLPASCTAVMGAAPCALFEVHGAALVVVRPGQIDARNMWRGPDRAHIGLEPRPGSRRSWRRVQTETRDELISPLLCIIVAILLPSSSAHSNSKAVGPLPPARQYINARRPRPLAAPRQYSSSTRSGVPSSHGSTCYRLPLPPSSARATRPAT</sequence>
<name>A0ABQ8GRY7_9PEZI</name>
<dbReference type="Proteomes" id="UP000774617">
    <property type="component" value="Unassembled WGS sequence"/>
</dbReference>
<protein>
    <submittedName>
        <fullName evidence="2">Uncharacterized protein</fullName>
    </submittedName>
</protein>
<proteinExistence type="predicted"/>